<evidence type="ECO:0000259" key="5">
    <source>
        <dbReference type="SMART" id="SM01029"/>
    </source>
</evidence>
<sequence length="659" mass="73606">MKALLGFFSLQLLLFLTPAASVLASPARNYNAATARCLFGKPENLLSKREDDGLQKFVTWDNHSLFVHRKRVMIWSGEVHPWSSMLTVLLNGRLPVAHLWLDIFEKIKALGFNCGLVEYKKDDFNFDGIRSYTPFFEATRKAGIYLIARPGPDISAETSGGGFPGWGTRVPGAWRSKNATYLEAMREYVQKIGEIIAPEQITNGGPVILLQPENELSVGNPIPWPQSKYMQVLQDWYRDAGIVVPTISNDDLIVRIRIPGPITGFPQTFGKPTLATQGGGFDPWGGPGYEECSFLLNHEFERVLYKNQIAFSTTIFNIYMTYGGTNWGGVAYPGVYSSYDYGRPIAETRRIHREKYSELKLEANFLKVSPAYLTTVPQNLIPFSTAGAFTNNPNIAVTETRDVVGNKTVFWVARHTAYNSLEKTNYKLIVATNAGNLTIPRLEGTLTLDGRDSKVHVTDYEFGDKTILYSSGEIFTWKKMGSRHVLILYGGAGERHETANIAYRFWVPDLPSDKAKPLPTFSTEESVIVKGTYLIRSATVQGGILKLRGDVNTTETLEIIANKVDKVEFNGKSLRTERTPYGTILAKLEYSEPKLQIPDLKHASWKVADSLPEISDKYDDSKWTKADDTNTANPRTLTTPTSLYASDYGASFPYSQTPP</sequence>
<dbReference type="Gene3D" id="2.102.20.10">
    <property type="entry name" value="Beta-galactosidase, domain 2"/>
    <property type="match status" value="1"/>
</dbReference>
<dbReference type="SMART" id="SM01029">
    <property type="entry name" value="BetaGal_dom2"/>
    <property type="match status" value="1"/>
</dbReference>
<dbReference type="GO" id="GO:0004553">
    <property type="term" value="F:hydrolase activity, hydrolyzing O-glycosyl compounds"/>
    <property type="evidence" value="ECO:0007669"/>
    <property type="project" value="InterPro"/>
</dbReference>
<dbReference type="InterPro" id="IPR017853">
    <property type="entry name" value="GH"/>
</dbReference>
<dbReference type="InterPro" id="IPR036833">
    <property type="entry name" value="BetaGal_dom3_sf"/>
</dbReference>
<dbReference type="SUPFAM" id="SSF51445">
    <property type="entry name" value="(Trans)glycosidases"/>
    <property type="match status" value="1"/>
</dbReference>
<gene>
    <name evidence="6" type="ORF">L873DRAFT_1795386</name>
</gene>
<dbReference type="InterPro" id="IPR025972">
    <property type="entry name" value="BetaGal_dom3"/>
</dbReference>
<comment type="similarity">
    <text evidence="1 2">Belongs to the glycosyl hydrolase 35 family.</text>
</comment>
<dbReference type="PRINTS" id="PR00742">
    <property type="entry name" value="GLHYDRLASE35"/>
</dbReference>
<dbReference type="InterPro" id="IPR031330">
    <property type="entry name" value="Gly_Hdrlase_35_cat"/>
</dbReference>
<feature type="chain" id="PRO_5017948379" description="Beta-galactosidase domain-containing protein" evidence="4">
    <location>
        <begin position="25"/>
        <end position="659"/>
    </location>
</feature>
<reference evidence="6 7" key="1">
    <citation type="journal article" date="2018" name="Nat. Ecol. Evol.">
        <title>Pezizomycetes genomes reveal the molecular basis of ectomycorrhizal truffle lifestyle.</title>
        <authorList>
            <person name="Murat C."/>
            <person name="Payen T."/>
            <person name="Noel B."/>
            <person name="Kuo A."/>
            <person name="Morin E."/>
            <person name="Chen J."/>
            <person name="Kohler A."/>
            <person name="Krizsan K."/>
            <person name="Balestrini R."/>
            <person name="Da Silva C."/>
            <person name="Montanini B."/>
            <person name="Hainaut M."/>
            <person name="Levati E."/>
            <person name="Barry K.W."/>
            <person name="Belfiori B."/>
            <person name="Cichocki N."/>
            <person name="Clum A."/>
            <person name="Dockter R.B."/>
            <person name="Fauchery L."/>
            <person name="Guy J."/>
            <person name="Iotti M."/>
            <person name="Le Tacon F."/>
            <person name="Lindquist E.A."/>
            <person name="Lipzen A."/>
            <person name="Malagnac F."/>
            <person name="Mello A."/>
            <person name="Molinier V."/>
            <person name="Miyauchi S."/>
            <person name="Poulain J."/>
            <person name="Riccioni C."/>
            <person name="Rubini A."/>
            <person name="Sitrit Y."/>
            <person name="Splivallo R."/>
            <person name="Traeger S."/>
            <person name="Wang M."/>
            <person name="Zifcakova L."/>
            <person name="Wipf D."/>
            <person name="Zambonelli A."/>
            <person name="Paolocci F."/>
            <person name="Nowrousian M."/>
            <person name="Ottonello S."/>
            <person name="Baldrian P."/>
            <person name="Spatafora J.W."/>
            <person name="Henrissat B."/>
            <person name="Nagy L.G."/>
            <person name="Aury J.M."/>
            <person name="Wincker P."/>
            <person name="Grigoriev I.V."/>
            <person name="Bonfante P."/>
            <person name="Martin F.M."/>
        </authorList>
    </citation>
    <scope>NUCLEOTIDE SEQUENCE [LARGE SCALE GENOMIC DNA]</scope>
    <source>
        <strain evidence="6 7">120613-1</strain>
    </source>
</reference>
<dbReference type="EMBL" id="ML120518">
    <property type="protein sequence ID" value="RPA90670.1"/>
    <property type="molecule type" value="Genomic_DNA"/>
</dbReference>
<name>A0A3N4J2I3_9PEZI</name>
<dbReference type="GO" id="GO:0005975">
    <property type="term" value="P:carbohydrate metabolic process"/>
    <property type="evidence" value="ECO:0007669"/>
    <property type="project" value="InterPro"/>
</dbReference>
<dbReference type="Gene3D" id="2.60.120.260">
    <property type="entry name" value="Galactose-binding domain-like"/>
    <property type="match status" value="1"/>
</dbReference>
<dbReference type="InterPro" id="IPR037110">
    <property type="entry name" value="Betagal_dom2_sf"/>
</dbReference>
<dbReference type="InterPro" id="IPR001944">
    <property type="entry name" value="Glycoside_Hdrlase_35"/>
</dbReference>
<dbReference type="Gene3D" id="3.20.20.80">
    <property type="entry name" value="Glycosidases"/>
    <property type="match status" value="1"/>
</dbReference>
<keyword evidence="4" id="KW-0732">Signal</keyword>
<dbReference type="Gene3D" id="2.60.390.10">
    <property type="entry name" value="Beta-galactosidase, domain 3"/>
    <property type="match status" value="1"/>
</dbReference>
<feature type="compositionally biased region" description="Basic and acidic residues" evidence="3">
    <location>
        <begin position="619"/>
        <end position="628"/>
    </location>
</feature>
<evidence type="ECO:0000313" key="7">
    <source>
        <dbReference type="Proteomes" id="UP000276215"/>
    </source>
</evidence>
<feature type="compositionally biased region" description="Polar residues" evidence="3">
    <location>
        <begin position="629"/>
        <end position="644"/>
    </location>
</feature>
<evidence type="ECO:0000256" key="2">
    <source>
        <dbReference type="RuleBase" id="RU003679"/>
    </source>
</evidence>
<feature type="domain" description="Beta-galactosidase" evidence="5">
    <location>
        <begin position="372"/>
        <end position="557"/>
    </location>
</feature>
<dbReference type="OrthoDB" id="1657402at2759"/>
<feature type="signal peptide" evidence="4">
    <location>
        <begin position="1"/>
        <end position="24"/>
    </location>
</feature>
<dbReference type="InterPro" id="IPR008979">
    <property type="entry name" value="Galactose-bd-like_sf"/>
</dbReference>
<dbReference type="Pfam" id="PF10435">
    <property type="entry name" value="BetaGal_dom2"/>
    <property type="match status" value="1"/>
</dbReference>
<organism evidence="6 7">
    <name type="scientific">Choiromyces venosus 120613-1</name>
    <dbReference type="NCBI Taxonomy" id="1336337"/>
    <lineage>
        <taxon>Eukaryota</taxon>
        <taxon>Fungi</taxon>
        <taxon>Dikarya</taxon>
        <taxon>Ascomycota</taxon>
        <taxon>Pezizomycotina</taxon>
        <taxon>Pezizomycetes</taxon>
        <taxon>Pezizales</taxon>
        <taxon>Tuberaceae</taxon>
        <taxon>Choiromyces</taxon>
    </lineage>
</organism>
<keyword evidence="7" id="KW-1185">Reference proteome</keyword>
<evidence type="ECO:0000256" key="1">
    <source>
        <dbReference type="ARBA" id="ARBA00009809"/>
    </source>
</evidence>
<dbReference type="AlphaFoldDB" id="A0A3N4J2I3"/>
<dbReference type="STRING" id="1336337.A0A3N4J2I3"/>
<protein>
    <recommendedName>
        <fullName evidence="5">Beta-galactosidase domain-containing protein</fullName>
    </recommendedName>
</protein>
<dbReference type="PANTHER" id="PTHR23421">
    <property type="entry name" value="BETA-GALACTOSIDASE RELATED"/>
    <property type="match status" value="1"/>
</dbReference>
<dbReference type="SUPFAM" id="SSF117100">
    <property type="entry name" value="Beta-galactosidase LacA, domain 3"/>
    <property type="match status" value="1"/>
</dbReference>
<dbReference type="Pfam" id="PF13363">
    <property type="entry name" value="BetaGal_dom3"/>
    <property type="match status" value="1"/>
</dbReference>
<dbReference type="Proteomes" id="UP000276215">
    <property type="component" value="Unassembled WGS sequence"/>
</dbReference>
<proteinExistence type="inferred from homology"/>
<feature type="region of interest" description="Disordered" evidence="3">
    <location>
        <begin position="619"/>
        <end position="659"/>
    </location>
</feature>
<evidence type="ECO:0000256" key="4">
    <source>
        <dbReference type="SAM" id="SignalP"/>
    </source>
</evidence>
<evidence type="ECO:0000256" key="3">
    <source>
        <dbReference type="SAM" id="MobiDB-lite"/>
    </source>
</evidence>
<dbReference type="Pfam" id="PF01301">
    <property type="entry name" value="Glyco_hydro_35"/>
    <property type="match status" value="2"/>
</dbReference>
<evidence type="ECO:0000313" key="6">
    <source>
        <dbReference type="EMBL" id="RPA90670.1"/>
    </source>
</evidence>
<dbReference type="SUPFAM" id="SSF49785">
    <property type="entry name" value="Galactose-binding domain-like"/>
    <property type="match status" value="1"/>
</dbReference>
<dbReference type="InterPro" id="IPR018954">
    <property type="entry name" value="Betagal_dom2"/>
</dbReference>
<accession>A0A3N4J2I3</accession>
<dbReference type="SUPFAM" id="SSF51011">
    <property type="entry name" value="Glycosyl hydrolase domain"/>
    <property type="match status" value="1"/>
</dbReference>